<dbReference type="GO" id="GO:0016485">
    <property type="term" value="P:protein processing"/>
    <property type="evidence" value="ECO:0007669"/>
    <property type="project" value="TreeGrafter"/>
</dbReference>
<dbReference type="GO" id="GO:0046872">
    <property type="term" value="F:metal ion binding"/>
    <property type="evidence" value="ECO:0007669"/>
    <property type="project" value="UniProtKB-KW"/>
</dbReference>
<evidence type="ECO:0000313" key="11">
    <source>
        <dbReference type="EMBL" id="CAK0755741.1"/>
    </source>
</evidence>
<evidence type="ECO:0000256" key="1">
    <source>
        <dbReference type="ARBA" id="ARBA00001947"/>
    </source>
</evidence>
<dbReference type="SMART" id="SM01264">
    <property type="entry name" value="M16C_associated"/>
    <property type="match status" value="1"/>
</dbReference>
<comment type="caution">
    <text evidence="11">The sequence shown here is derived from an EMBL/GenBank/DDBJ whole genome shotgun (WGS) entry which is preliminary data.</text>
</comment>
<dbReference type="SUPFAM" id="SSF63411">
    <property type="entry name" value="LuxS/MPP-like metallohydrolase"/>
    <property type="match status" value="4"/>
</dbReference>
<keyword evidence="6" id="KW-0378">Hydrolase</keyword>
<dbReference type="EMBL" id="CAUYUE010000003">
    <property type="protein sequence ID" value="CAK0755741.1"/>
    <property type="molecule type" value="Genomic_DNA"/>
</dbReference>
<feature type="domain" description="Peptidase M16C associated" evidence="10">
    <location>
        <begin position="553"/>
        <end position="802"/>
    </location>
</feature>
<evidence type="ECO:0000256" key="8">
    <source>
        <dbReference type="ARBA" id="ARBA00023049"/>
    </source>
</evidence>
<keyword evidence="4" id="KW-0645">Protease</keyword>
<evidence type="ECO:0000259" key="10">
    <source>
        <dbReference type="SMART" id="SM01264"/>
    </source>
</evidence>
<comment type="subcellular location">
    <subcellularLocation>
        <location evidence="2">Mitochondrion</location>
    </subcellularLocation>
</comment>
<keyword evidence="7" id="KW-0862">Zinc</keyword>
<dbReference type="InterPro" id="IPR011249">
    <property type="entry name" value="Metalloenz_LuxS/M16"/>
</dbReference>
<evidence type="ECO:0000256" key="2">
    <source>
        <dbReference type="ARBA" id="ARBA00004173"/>
    </source>
</evidence>
<evidence type="ECO:0000256" key="4">
    <source>
        <dbReference type="ARBA" id="ARBA00022670"/>
    </source>
</evidence>
<evidence type="ECO:0000256" key="9">
    <source>
        <dbReference type="ARBA" id="ARBA00023128"/>
    </source>
</evidence>
<evidence type="ECO:0000256" key="5">
    <source>
        <dbReference type="ARBA" id="ARBA00022723"/>
    </source>
</evidence>
<organism evidence="11 12">
    <name type="scientific">Coccomyxa viridis</name>
    <dbReference type="NCBI Taxonomy" id="1274662"/>
    <lineage>
        <taxon>Eukaryota</taxon>
        <taxon>Viridiplantae</taxon>
        <taxon>Chlorophyta</taxon>
        <taxon>core chlorophytes</taxon>
        <taxon>Trebouxiophyceae</taxon>
        <taxon>Trebouxiophyceae incertae sedis</taxon>
        <taxon>Coccomyxaceae</taxon>
        <taxon>Coccomyxa</taxon>
    </lineage>
</organism>
<dbReference type="InterPro" id="IPR013578">
    <property type="entry name" value="Peptidase_M16C_assoc"/>
</dbReference>
<dbReference type="Pfam" id="PF08367">
    <property type="entry name" value="M16C_assoc"/>
    <property type="match status" value="1"/>
</dbReference>
<evidence type="ECO:0000256" key="3">
    <source>
        <dbReference type="ARBA" id="ARBA00007575"/>
    </source>
</evidence>
<dbReference type="PANTHER" id="PTHR43016">
    <property type="entry name" value="PRESEQUENCE PROTEASE"/>
    <property type="match status" value="1"/>
</dbReference>
<dbReference type="InterPro" id="IPR011765">
    <property type="entry name" value="Pept_M16_N"/>
</dbReference>
<dbReference type="Gene3D" id="3.30.830.10">
    <property type="entry name" value="Metalloenzyme, LuxS/M16 peptidase-like"/>
    <property type="match status" value="4"/>
</dbReference>
<keyword evidence="8" id="KW-0482">Metalloprotease</keyword>
<dbReference type="GO" id="GO:0005739">
    <property type="term" value="C:mitochondrion"/>
    <property type="evidence" value="ECO:0007669"/>
    <property type="project" value="UniProtKB-SubCell"/>
</dbReference>
<keyword evidence="5" id="KW-0479">Metal-binding</keyword>
<evidence type="ECO:0000256" key="7">
    <source>
        <dbReference type="ARBA" id="ARBA00022833"/>
    </source>
</evidence>
<keyword evidence="12" id="KW-1185">Reference proteome</keyword>
<dbReference type="Pfam" id="PF05193">
    <property type="entry name" value="Peptidase_M16_C"/>
    <property type="match status" value="1"/>
</dbReference>
<sequence>MLSTASSRAPQSVWSQISGRSLQTKCLCNPFLGRVAGSSLPRRQSSLSTYLRSAAVLSRTRHISTFSQALRAIAAPVEAEAETETRLAAPKELHGFELVREHFVQEYDSQVLMYRHKKTGAEVMSLINSDENKTFGAVFRTPVDNSKGIPHILEHSVLCGSKKYPIKEPFVELMKGSLNTFLNAFTYPDRTCYPVASTNLQDYYNLVDVYLDAVLYPNCVQDPKTFAQEGWHYELEKSEDDLSFKGVVFNEMKGVYSSPDSMNSRATQQALFPDNTYGDDSGGDPAAIPDLTFDEFKAFHERYYHPSNARFWFYGDDPAEERLRLLSNFLDNFEERHVDSTVKPQPLFAEPRRVVERYAAGSGDEDGESGKAFVSLNWLLSEEHMDLETELAWGFLDYLLLGTSAAPLRKALNDSGLGEALIGGGLGDELRQPVFSLGMKGVKPENASKVEELIVSKLEAIAAEGFTDTGIEAAINTIEFSLRENNTGSFPRGLSLMLRAMSSWIYDKDPFQPLQWTKDLEHFKGRLASGEDIFGPLIRKYLLDNKHRVSVEMLPDTGLAAQREAAERDRLAAVRSALGPEDIEAIIKETRELKERQESPDKPEALQCMPSLQLADIPREASIIPTDVASASDATLLTHDLFTNNVLYAEVAMPMRGLPAGLLPLVPLFCRCLTQMGTQKESFVELTERIGRKTGGLSVSPFVSDRRGSAEPLALIMISGKAMADKAGDLLELFRDVLLTARLDDRERFKQMVLETKASLESGVIGAGHRFATTRLDAQRSTAGWVKEQMGGISYLFFIRKLAQRVDSEWDSVKADLESIRSNLLQRHGAYVNMTADERLLQAAQPLVNDFLQALPVQAAQDAEWSSTLPRINEAITVPTQVNYVGKAANLYEDAGYKLSGSAYVVNKHLGTTWLWDRVRVSGGAYGGFSDFDTHSGMFSFLSYRDPNLTKTVDVYDGTADFLRTLDLDEDALTKAIIGTIGDIDSYQLPDAKGYTAFMRHLLGVSDEERQQRREQILGTTLKDFREFADYVSTVADPQHARIVAVTSPERAEAAQKERPDFFNEITKIL</sequence>
<evidence type="ECO:0000313" key="12">
    <source>
        <dbReference type="Proteomes" id="UP001314263"/>
    </source>
</evidence>
<dbReference type="Pfam" id="PF22516">
    <property type="entry name" value="PreP_C"/>
    <property type="match status" value="1"/>
</dbReference>
<protein>
    <recommendedName>
        <fullName evidence="10">Peptidase M16C associated domain-containing protein</fullName>
    </recommendedName>
</protein>
<dbReference type="AlphaFoldDB" id="A0AAV1HX66"/>
<dbReference type="FunFam" id="3.30.830.10:FF:000009">
    <property type="entry name" value="Presequence protease, mitochondrial"/>
    <property type="match status" value="1"/>
</dbReference>
<gene>
    <name evidence="11" type="ORF">CVIRNUC_002398</name>
</gene>
<comment type="cofactor">
    <cofactor evidence="1">
        <name>Zn(2+)</name>
        <dbReference type="ChEBI" id="CHEBI:29105"/>
    </cofactor>
</comment>
<keyword evidence="9" id="KW-0496">Mitochondrion</keyword>
<name>A0AAV1HX66_9CHLO</name>
<dbReference type="GO" id="GO:0004222">
    <property type="term" value="F:metalloendopeptidase activity"/>
    <property type="evidence" value="ECO:0007669"/>
    <property type="project" value="TreeGrafter"/>
</dbReference>
<dbReference type="FunFam" id="3.30.830.10:FF:000034">
    <property type="entry name" value="presequence protease 1, chloroplastic/mitochondrial"/>
    <property type="match status" value="1"/>
</dbReference>
<accession>A0AAV1HX66</accession>
<dbReference type="Proteomes" id="UP001314263">
    <property type="component" value="Unassembled WGS sequence"/>
</dbReference>
<dbReference type="FunFam" id="3.30.830.10:FF:000029">
    <property type="entry name" value="Presequence protease 1"/>
    <property type="match status" value="1"/>
</dbReference>
<dbReference type="InterPro" id="IPR055130">
    <property type="entry name" value="PreP_C"/>
</dbReference>
<dbReference type="PANTHER" id="PTHR43016:SF13">
    <property type="entry name" value="PRESEQUENCE PROTEASE, MITOCHONDRIAL"/>
    <property type="match status" value="1"/>
</dbReference>
<proteinExistence type="inferred from homology"/>
<reference evidence="11 12" key="1">
    <citation type="submission" date="2023-10" db="EMBL/GenBank/DDBJ databases">
        <authorList>
            <person name="Maclean D."/>
            <person name="Macfadyen A."/>
        </authorList>
    </citation>
    <scope>NUCLEOTIDE SEQUENCE [LARGE SCALE GENOMIC DNA]</scope>
</reference>
<comment type="similarity">
    <text evidence="3">Belongs to the peptidase M16 family. PreP subfamily.</text>
</comment>
<dbReference type="Pfam" id="PF00675">
    <property type="entry name" value="Peptidase_M16"/>
    <property type="match status" value="1"/>
</dbReference>
<evidence type="ECO:0000256" key="6">
    <source>
        <dbReference type="ARBA" id="ARBA00022801"/>
    </source>
</evidence>
<dbReference type="InterPro" id="IPR007863">
    <property type="entry name" value="Peptidase_M16_C"/>
</dbReference>